<evidence type="ECO:0000313" key="2">
    <source>
        <dbReference type="WBParaSite" id="SPAL_0001455200.1"/>
    </source>
</evidence>
<protein>
    <submittedName>
        <fullName evidence="2">Uncharacterized protein</fullName>
    </submittedName>
</protein>
<proteinExistence type="predicted"/>
<dbReference type="WBParaSite" id="SPAL_0001455200.1">
    <property type="protein sequence ID" value="SPAL_0001455200.1"/>
    <property type="gene ID" value="SPAL_0001455200"/>
</dbReference>
<organism evidence="1 2">
    <name type="scientific">Strongyloides papillosus</name>
    <name type="common">Intestinal threadworm</name>
    <dbReference type="NCBI Taxonomy" id="174720"/>
    <lineage>
        <taxon>Eukaryota</taxon>
        <taxon>Metazoa</taxon>
        <taxon>Ecdysozoa</taxon>
        <taxon>Nematoda</taxon>
        <taxon>Chromadorea</taxon>
        <taxon>Rhabditida</taxon>
        <taxon>Tylenchina</taxon>
        <taxon>Panagrolaimomorpha</taxon>
        <taxon>Strongyloidoidea</taxon>
        <taxon>Strongyloididae</taxon>
        <taxon>Strongyloides</taxon>
    </lineage>
</organism>
<reference evidence="2" key="1">
    <citation type="submission" date="2017-02" db="UniProtKB">
        <authorList>
            <consortium name="WormBaseParasite"/>
        </authorList>
    </citation>
    <scope>IDENTIFICATION</scope>
</reference>
<evidence type="ECO:0000313" key="1">
    <source>
        <dbReference type="Proteomes" id="UP000046392"/>
    </source>
</evidence>
<name>A0A0N5C9G8_STREA</name>
<keyword evidence="1" id="KW-1185">Reference proteome</keyword>
<accession>A0A0N5C9G8</accession>
<sequence length="8" mass="1037">FKNFCYCL</sequence>
<dbReference type="Proteomes" id="UP000046392">
    <property type="component" value="Unplaced"/>
</dbReference>